<feature type="transmembrane region" description="Helical" evidence="1">
    <location>
        <begin position="192"/>
        <end position="224"/>
    </location>
</feature>
<dbReference type="Proteomes" id="UP001627284">
    <property type="component" value="Unassembled WGS sequence"/>
</dbReference>
<sequence length="251" mass="29094">MNSLQNTTRKLYSIKGFVWNRSSSIRLAMAIYEICSSVASILMKIRNPLSKNNFEVEDSWWFFQSFPLGCLFMAFICFVAIPLHLDIVPWLVVALVSTIIQSVLFYSVIYWNTYTPFQLVGSNVKFMIEVIPAVIAAVWHQFLVFKLGDLALWQIFDSEFGPICLLLSCTTYFHLIIHFLHRAYDISAKDVIVGMAMQVFCFMVCGELFIRFVVLLLCISLSFYRYVTYVAPDVIPYPKRESEFEELEELL</sequence>
<name>A0ABD2S295_9SOLN</name>
<evidence type="ECO:0000256" key="1">
    <source>
        <dbReference type="SAM" id="Phobius"/>
    </source>
</evidence>
<feature type="transmembrane region" description="Helical" evidence="1">
    <location>
        <begin position="126"/>
        <end position="148"/>
    </location>
</feature>
<keyword evidence="1" id="KW-0472">Membrane</keyword>
<feature type="transmembrane region" description="Helical" evidence="1">
    <location>
        <begin position="91"/>
        <end position="114"/>
    </location>
</feature>
<evidence type="ECO:0000313" key="3">
    <source>
        <dbReference type="Proteomes" id="UP001627284"/>
    </source>
</evidence>
<accession>A0ABD2S295</accession>
<keyword evidence="1" id="KW-1133">Transmembrane helix</keyword>
<proteinExistence type="predicted"/>
<dbReference type="EMBL" id="JBJKTR010000017">
    <property type="protein sequence ID" value="KAL3338252.1"/>
    <property type="molecule type" value="Genomic_DNA"/>
</dbReference>
<keyword evidence="3" id="KW-1185">Reference proteome</keyword>
<organism evidence="2 3">
    <name type="scientific">Solanum stoloniferum</name>
    <dbReference type="NCBI Taxonomy" id="62892"/>
    <lineage>
        <taxon>Eukaryota</taxon>
        <taxon>Viridiplantae</taxon>
        <taxon>Streptophyta</taxon>
        <taxon>Embryophyta</taxon>
        <taxon>Tracheophyta</taxon>
        <taxon>Spermatophyta</taxon>
        <taxon>Magnoliopsida</taxon>
        <taxon>eudicotyledons</taxon>
        <taxon>Gunneridae</taxon>
        <taxon>Pentapetalae</taxon>
        <taxon>asterids</taxon>
        <taxon>lamiids</taxon>
        <taxon>Solanales</taxon>
        <taxon>Solanaceae</taxon>
        <taxon>Solanoideae</taxon>
        <taxon>Solaneae</taxon>
        <taxon>Solanum</taxon>
    </lineage>
</organism>
<protein>
    <submittedName>
        <fullName evidence="2">Uncharacterized protein</fullName>
    </submittedName>
</protein>
<feature type="transmembrane region" description="Helical" evidence="1">
    <location>
        <begin position="160"/>
        <end position="180"/>
    </location>
</feature>
<evidence type="ECO:0000313" key="2">
    <source>
        <dbReference type="EMBL" id="KAL3338252.1"/>
    </source>
</evidence>
<feature type="transmembrane region" description="Helical" evidence="1">
    <location>
        <begin position="66"/>
        <end position="85"/>
    </location>
</feature>
<keyword evidence="1" id="KW-0812">Transmembrane</keyword>
<reference evidence="2 3" key="1">
    <citation type="submission" date="2024-05" db="EMBL/GenBank/DDBJ databases">
        <title>De novo assembly of an allotetraploid wild potato.</title>
        <authorList>
            <person name="Hosaka A.J."/>
        </authorList>
    </citation>
    <scope>NUCLEOTIDE SEQUENCE [LARGE SCALE GENOMIC DNA]</scope>
    <source>
        <tissue evidence="2">Young leaves</tissue>
    </source>
</reference>
<gene>
    <name evidence="2" type="ORF">AABB24_030413</name>
</gene>
<dbReference type="AlphaFoldDB" id="A0ABD2S295"/>
<comment type="caution">
    <text evidence="2">The sequence shown here is derived from an EMBL/GenBank/DDBJ whole genome shotgun (WGS) entry which is preliminary data.</text>
</comment>